<gene>
    <name evidence="2" type="ORF">P154DRAFT_35155</name>
</gene>
<organism evidence="2 3">
    <name type="scientific">Amniculicola lignicola CBS 123094</name>
    <dbReference type="NCBI Taxonomy" id="1392246"/>
    <lineage>
        <taxon>Eukaryota</taxon>
        <taxon>Fungi</taxon>
        <taxon>Dikarya</taxon>
        <taxon>Ascomycota</taxon>
        <taxon>Pezizomycotina</taxon>
        <taxon>Dothideomycetes</taxon>
        <taxon>Pleosporomycetidae</taxon>
        <taxon>Pleosporales</taxon>
        <taxon>Amniculicolaceae</taxon>
        <taxon>Amniculicola</taxon>
    </lineage>
</organism>
<proteinExistence type="predicted"/>
<reference evidence="2" key="1">
    <citation type="journal article" date="2020" name="Stud. Mycol.">
        <title>101 Dothideomycetes genomes: a test case for predicting lifestyles and emergence of pathogens.</title>
        <authorList>
            <person name="Haridas S."/>
            <person name="Albert R."/>
            <person name="Binder M."/>
            <person name="Bloem J."/>
            <person name="Labutti K."/>
            <person name="Salamov A."/>
            <person name="Andreopoulos B."/>
            <person name="Baker S."/>
            <person name="Barry K."/>
            <person name="Bills G."/>
            <person name="Bluhm B."/>
            <person name="Cannon C."/>
            <person name="Castanera R."/>
            <person name="Culley D."/>
            <person name="Daum C."/>
            <person name="Ezra D."/>
            <person name="Gonzalez J."/>
            <person name="Henrissat B."/>
            <person name="Kuo A."/>
            <person name="Liang C."/>
            <person name="Lipzen A."/>
            <person name="Lutzoni F."/>
            <person name="Magnuson J."/>
            <person name="Mondo S."/>
            <person name="Nolan M."/>
            <person name="Ohm R."/>
            <person name="Pangilinan J."/>
            <person name="Park H.-J."/>
            <person name="Ramirez L."/>
            <person name="Alfaro M."/>
            <person name="Sun H."/>
            <person name="Tritt A."/>
            <person name="Yoshinaga Y."/>
            <person name="Zwiers L.-H."/>
            <person name="Turgeon B."/>
            <person name="Goodwin S."/>
            <person name="Spatafora J."/>
            <person name="Crous P."/>
            <person name="Grigoriev I."/>
        </authorList>
    </citation>
    <scope>NUCLEOTIDE SEQUENCE</scope>
    <source>
        <strain evidence="2">CBS 123094</strain>
    </source>
</reference>
<feature type="region of interest" description="Disordered" evidence="1">
    <location>
        <begin position="30"/>
        <end position="54"/>
    </location>
</feature>
<name>A0A6A5X1Y7_9PLEO</name>
<accession>A0A6A5X1Y7</accession>
<feature type="compositionally biased region" description="Polar residues" evidence="1">
    <location>
        <begin position="45"/>
        <end position="54"/>
    </location>
</feature>
<sequence length="155" mass="18003">MLHHPRHYLHTSPFHTVCIHNPNSQSPIAQFHHQREASRMLSPPKHSTSKTQSPHRFPCVSAYLPSHPPMFPQKRSMPSPSSVPRINPLPRYHYPRPTRATKHNISQYRYSIDMYLLMQMHARYVGDSNTAYNICIYVCIHYTTAAELDSDLAGW</sequence>
<keyword evidence="3" id="KW-1185">Reference proteome</keyword>
<protein>
    <submittedName>
        <fullName evidence="2">Uncharacterized protein</fullName>
    </submittedName>
</protein>
<dbReference type="Proteomes" id="UP000799779">
    <property type="component" value="Unassembled WGS sequence"/>
</dbReference>
<evidence type="ECO:0000313" key="3">
    <source>
        <dbReference type="Proteomes" id="UP000799779"/>
    </source>
</evidence>
<evidence type="ECO:0000256" key="1">
    <source>
        <dbReference type="SAM" id="MobiDB-lite"/>
    </source>
</evidence>
<evidence type="ECO:0000313" key="2">
    <source>
        <dbReference type="EMBL" id="KAF2004616.1"/>
    </source>
</evidence>
<dbReference type="AlphaFoldDB" id="A0A6A5X1Y7"/>
<dbReference type="EMBL" id="ML977566">
    <property type="protein sequence ID" value="KAF2004616.1"/>
    <property type="molecule type" value="Genomic_DNA"/>
</dbReference>